<evidence type="ECO:0000313" key="2">
    <source>
        <dbReference type="EMBL" id="MFD2999610.1"/>
    </source>
</evidence>
<feature type="transmembrane region" description="Helical" evidence="1">
    <location>
        <begin position="263"/>
        <end position="288"/>
    </location>
</feature>
<sequence length="453" mass="51673">MMTKSNTASHFLIGVSALAYLALAYATPRYEFTQLLMLFAVAFGCYIYLVNSRLNVWYGIGAAVLFRLLFLFAEPALSDDYVRFIWDGRLLAEGQNPYLHLPQYFVSGDAPPLAGITTELYQQLNSPAYYSIYPPVTQAVFWLSAALFTKNLVGSALVIRLVLLLAEVGSILLLLRLLRRMALPDKDVLLYALNPLVILELTGNLHFEALMIFFLLISLHQMYYQRYLFSGIAFGLAIGTKLLPLMFLPFVLRRLGLHKFLKFGGAVLATILVVFIPLLSVEVLQHIFQSLDLYFQKFEFNASVYYLLRWIGFQLAGFNIIWVLGPLLSLTTLFVIVYLATKKRLGSIRRLAGYMAAALTVYLFLATTVHPWYITTLLALTTMSRFRFAFAWSGLAILSYAAYQNSTNSERYGLIVLEYALVFLWLMVELYLYRQRQRHLITEEEIKEKSGRA</sequence>
<dbReference type="RefSeq" id="WP_377481568.1">
    <property type="nucleotide sequence ID" value="NZ_JBHUOX010000002.1"/>
</dbReference>
<accession>A0ABW6BP36</accession>
<protein>
    <recommendedName>
        <fullName evidence="4">DUF2029 domain-containing protein</fullName>
    </recommendedName>
</protein>
<gene>
    <name evidence="2" type="ORF">ACFS7Z_04495</name>
</gene>
<feature type="transmembrane region" description="Helical" evidence="1">
    <location>
        <begin position="56"/>
        <end position="73"/>
    </location>
</feature>
<dbReference type="Proteomes" id="UP001597641">
    <property type="component" value="Unassembled WGS sequence"/>
</dbReference>
<reference evidence="3" key="1">
    <citation type="journal article" date="2019" name="Int. J. Syst. Evol. Microbiol.">
        <title>The Global Catalogue of Microorganisms (GCM) 10K type strain sequencing project: providing services to taxonomists for standard genome sequencing and annotation.</title>
        <authorList>
            <consortium name="The Broad Institute Genomics Platform"/>
            <consortium name="The Broad Institute Genome Sequencing Center for Infectious Disease"/>
            <person name="Wu L."/>
            <person name="Ma J."/>
        </authorList>
    </citation>
    <scope>NUCLEOTIDE SEQUENCE [LARGE SCALE GENOMIC DNA]</scope>
    <source>
        <strain evidence="3">KCTC 23984</strain>
    </source>
</reference>
<feature type="transmembrane region" description="Helical" evidence="1">
    <location>
        <begin position="190"/>
        <end position="215"/>
    </location>
</feature>
<evidence type="ECO:0000256" key="1">
    <source>
        <dbReference type="SAM" id="Phobius"/>
    </source>
</evidence>
<feature type="transmembrane region" description="Helical" evidence="1">
    <location>
        <begin position="227"/>
        <end position="251"/>
    </location>
</feature>
<feature type="transmembrane region" description="Helical" evidence="1">
    <location>
        <begin position="351"/>
        <end position="374"/>
    </location>
</feature>
<feature type="transmembrane region" description="Helical" evidence="1">
    <location>
        <begin position="32"/>
        <end position="49"/>
    </location>
</feature>
<feature type="transmembrane region" description="Helical" evidence="1">
    <location>
        <begin position="7"/>
        <end position="26"/>
    </location>
</feature>
<dbReference type="Pfam" id="PF26314">
    <property type="entry name" value="MptA_B_family"/>
    <property type="match status" value="1"/>
</dbReference>
<keyword evidence="1" id="KW-0472">Membrane</keyword>
<evidence type="ECO:0000313" key="3">
    <source>
        <dbReference type="Proteomes" id="UP001597641"/>
    </source>
</evidence>
<keyword evidence="3" id="KW-1185">Reference proteome</keyword>
<dbReference type="EMBL" id="JBHUOX010000002">
    <property type="protein sequence ID" value="MFD2999610.1"/>
    <property type="molecule type" value="Genomic_DNA"/>
</dbReference>
<feature type="transmembrane region" description="Helical" evidence="1">
    <location>
        <begin position="308"/>
        <end position="339"/>
    </location>
</feature>
<feature type="transmembrane region" description="Helical" evidence="1">
    <location>
        <begin position="415"/>
        <end position="433"/>
    </location>
</feature>
<evidence type="ECO:0008006" key="4">
    <source>
        <dbReference type="Google" id="ProtNLM"/>
    </source>
</evidence>
<keyword evidence="1" id="KW-0812">Transmembrane</keyword>
<feature type="transmembrane region" description="Helical" evidence="1">
    <location>
        <begin position="157"/>
        <end position="178"/>
    </location>
</feature>
<name>A0ABW6BP36_9BACT</name>
<keyword evidence="1" id="KW-1133">Transmembrane helix</keyword>
<organism evidence="2 3">
    <name type="scientific">Pontibacter toksunensis</name>
    <dbReference type="NCBI Taxonomy" id="1332631"/>
    <lineage>
        <taxon>Bacteria</taxon>
        <taxon>Pseudomonadati</taxon>
        <taxon>Bacteroidota</taxon>
        <taxon>Cytophagia</taxon>
        <taxon>Cytophagales</taxon>
        <taxon>Hymenobacteraceae</taxon>
        <taxon>Pontibacter</taxon>
    </lineage>
</organism>
<proteinExistence type="predicted"/>
<comment type="caution">
    <text evidence="2">The sequence shown here is derived from an EMBL/GenBank/DDBJ whole genome shotgun (WGS) entry which is preliminary data.</text>
</comment>